<comment type="catalytic activity">
    <reaction evidence="1">
        <text>Hydrolysis of terminal non-reducing beta-D-fructofuranoside residues in beta-D-fructofuranosides.</text>
        <dbReference type="EC" id="3.2.1.26"/>
    </reaction>
</comment>
<evidence type="ECO:0000256" key="1">
    <source>
        <dbReference type="ARBA" id="ARBA00000094"/>
    </source>
</evidence>
<reference evidence="11" key="2">
    <citation type="submission" date="2021-02" db="EMBL/GenBank/DDBJ databases">
        <authorList>
            <person name="Kimball J.A."/>
            <person name="Haas M.W."/>
            <person name="Macchietto M."/>
            <person name="Kono T."/>
            <person name="Duquette J."/>
            <person name="Shao M."/>
        </authorList>
    </citation>
    <scope>NUCLEOTIDE SEQUENCE</scope>
    <source>
        <tissue evidence="11">Fresh leaf tissue</tissue>
    </source>
</reference>
<dbReference type="InterPro" id="IPR013148">
    <property type="entry name" value="Glyco_hydro_32_N"/>
</dbReference>
<evidence type="ECO:0000256" key="4">
    <source>
        <dbReference type="ARBA" id="ARBA00022512"/>
    </source>
</evidence>
<dbReference type="GO" id="GO:0005975">
    <property type="term" value="P:carbohydrate metabolic process"/>
    <property type="evidence" value="ECO:0007669"/>
    <property type="project" value="InterPro"/>
</dbReference>
<dbReference type="EMBL" id="JAAALK010000286">
    <property type="protein sequence ID" value="KAG8062496.1"/>
    <property type="molecule type" value="Genomic_DNA"/>
</dbReference>
<dbReference type="EC" id="3.2.1.26" evidence="3"/>
<organism evidence="11 12">
    <name type="scientific">Zizania palustris</name>
    <name type="common">Northern wild rice</name>
    <dbReference type="NCBI Taxonomy" id="103762"/>
    <lineage>
        <taxon>Eukaryota</taxon>
        <taxon>Viridiplantae</taxon>
        <taxon>Streptophyta</taxon>
        <taxon>Embryophyta</taxon>
        <taxon>Tracheophyta</taxon>
        <taxon>Spermatophyta</taxon>
        <taxon>Magnoliopsida</taxon>
        <taxon>Liliopsida</taxon>
        <taxon>Poales</taxon>
        <taxon>Poaceae</taxon>
        <taxon>BOP clade</taxon>
        <taxon>Oryzoideae</taxon>
        <taxon>Oryzeae</taxon>
        <taxon>Zizaniinae</taxon>
        <taxon>Zizania</taxon>
    </lineage>
</organism>
<accession>A0A8J5SVM4</accession>
<evidence type="ECO:0000256" key="8">
    <source>
        <dbReference type="RuleBase" id="RU362110"/>
    </source>
</evidence>
<keyword evidence="4" id="KW-0134">Cell wall</keyword>
<evidence type="ECO:0000313" key="12">
    <source>
        <dbReference type="Proteomes" id="UP000729402"/>
    </source>
</evidence>
<comment type="caution">
    <text evidence="11">The sequence shown here is derived from an EMBL/GenBank/DDBJ whole genome shotgun (WGS) entry which is preliminary data.</text>
</comment>
<comment type="similarity">
    <text evidence="8">Belongs to the glycosyl hydrolase 32 family.</text>
</comment>
<keyword evidence="7 8" id="KW-0326">Glycosidase</keyword>
<dbReference type="PANTHER" id="PTHR31953">
    <property type="entry name" value="BETA-FRUCTOFURANOSIDASE, INSOLUBLE ISOENZYME CWINV1-RELATED"/>
    <property type="match status" value="1"/>
</dbReference>
<dbReference type="InterPro" id="IPR050551">
    <property type="entry name" value="Fructan_Metab_Enzymes"/>
</dbReference>
<reference evidence="11" key="1">
    <citation type="journal article" date="2021" name="bioRxiv">
        <title>Whole Genome Assembly and Annotation of Northern Wild Rice, Zizania palustris L., Supports a Whole Genome Duplication in the Zizania Genus.</title>
        <authorList>
            <person name="Haas M."/>
            <person name="Kono T."/>
            <person name="Macchietto M."/>
            <person name="Millas R."/>
            <person name="McGilp L."/>
            <person name="Shao M."/>
            <person name="Duquette J."/>
            <person name="Hirsch C.N."/>
            <person name="Kimball J."/>
        </authorList>
    </citation>
    <scope>NUCLEOTIDE SEQUENCE</scope>
    <source>
        <tissue evidence="11">Fresh leaf tissue</tissue>
    </source>
</reference>
<comment type="subcellular location">
    <subcellularLocation>
        <location evidence="2">Secreted</location>
        <location evidence="2">Cell wall</location>
    </subcellularLocation>
</comment>
<dbReference type="OrthoDB" id="202537at2759"/>
<dbReference type="InterPro" id="IPR001362">
    <property type="entry name" value="Glyco_hydro_32"/>
</dbReference>
<evidence type="ECO:0000256" key="7">
    <source>
        <dbReference type="ARBA" id="ARBA00023295"/>
    </source>
</evidence>
<proteinExistence type="inferred from homology"/>
<dbReference type="Pfam" id="PF08244">
    <property type="entry name" value="Glyco_hydro_32C"/>
    <property type="match status" value="1"/>
</dbReference>
<dbReference type="Pfam" id="PF00251">
    <property type="entry name" value="Glyco_hydro_32N"/>
    <property type="match status" value="1"/>
</dbReference>
<gene>
    <name evidence="11" type="ORF">GUJ93_ZPchr0003g17804</name>
</gene>
<evidence type="ECO:0000259" key="9">
    <source>
        <dbReference type="Pfam" id="PF00251"/>
    </source>
</evidence>
<evidence type="ECO:0000256" key="5">
    <source>
        <dbReference type="ARBA" id="ARBA00022801"/>
    </source>
</evidence>
<sequence>MLEPTISSSTPFAANGCSVRCRAWRILSISLAYPKYLSNLYLREWVKSDYNPIIVPDAGVNVSALRDPTTAWEGHDGIRRLVIDTKDNHRGLSALYCSCDFKRWAAARCTPATPVCGSARLLPVTSPGVDDDERKHVFKVSLDLMRYDYASLADGNEHLRYDCNNFYASKTFLDSGKQRRVLWGRQLLRGHGADHADVADVEASFQVMDLDKAEPFDPAWRAVDAETVCAARVADAKGGVGPFGLWVLTSDELKERTAVFFRVFKRDDGAKHAILVQRPFVDVDIAATGKIPLRTLLHHLHHIDHSMVESFGGHGKTAILSRVYPTKAVGEKARLFVFNNGESDVKVTNLNAYDMRSAKIHLTAGS</sequence>
<feature type="domain" description="Glycosyl hydrolase family 32 C-terminal" evidence="10">
    <location>
        <begin position="194"/>
        <end position="353"/>
    </location>
</feature>
<keyword evidence="4" id="KW-0964">Secreted</keyword>
<keyword evidence="5 8" id="KW-0378">Hydrolase</keyword>
<keyword evidence="12" id="KW-1185">Reference proteome</keyword>
<dbReference type="InterPro" id="IPR013189">
    <property type="entry name" value="Glyco_hydro_32_C"/>
</dbReference>
<feature type="domain" description="Glycosyl hydrolase family 32 N-terminal" evidence="9">
    <location>
        <begin position="38"/>
        <end position="184"/>
    </location>
</feature>
<dbReference type="Proteomes" id="UP000729402">
    <property type="component" value="Unassembled WGS sequence"/>
</dbReference>
<protein>
    <recommendedName>
        <fullName evidence="3">beta-fructofuranosidase</fullName>
        <ecNumber evidence="3">3.2.1.26</ecNumber>
    </recommendedName>
</protein>
<evidence type="ECO:0000256" key="3">
    <source>
        <dbReference type="ARBA" id="ARBA00012758"/>
    </source>
</evidence>
<dbReference type="SMART" id="SM00640">
    <property type="entry name" value="Glyco_32"/>
    <property type="match status" value="1"/>
</dbReference>
<dbReference type="AlphaFoldDB" id="A0A8J5SVM4"/>
<name>A0A8J5SVM4_ZIZPA</name>
<evidence type="ECO:0000313" key="11">
    <source>
        <dbReference type="EMBL" id="KAG8062496.1"/>
    </source>
</evidence>
<keyword evidence="6" id="KW-0325">Glycoprotein</keyword>
<evidence type="ECO:0000259" key="10">
    <source>
        <dbReference type="Pfam" id="PF08244"/>
    </source>
</evidence>
<dbReference type="GO" id="GO:0004564">
    <property type="term" value="F:beta-fructofuranosidase activity"/>
    <property type="evidence" value="ECO:0007669"/>
    <property type="project" value="UniProtKB-EC"/>
</dbReference>
<evidence type="ECO:0000256" key="6">
    <source>
        <dbReference type="ARBA" id="ARBA00023180"/>
    </source>
</evidence>
<evidence type="ECO:0000256" key="2">
    <source>
        <dbReference type="ARBA" id="ARBA00004191"/>
    </source>
</evidence>